<dbReference type="InterPro" id="IPR036414">
    <property type="entry name" value="YaeB_N_sf"/>
</dbReference>
<dbReference type="Pfam" id="PF01980">
    <property type="entry name" value="TrmO_N"/>
    <property type="match status" value="1"/>
</dbReference>
<accession>A0A0P9H7F7</accession>
<evidence type="ECO:0000256" key="1">
    <source>
        <dbReference type="ARBA" id="ARBA00022691"/>
    </source>
</evidence>
<feature type="domain" description="TsaA-like" evidence="3">
    <location>
        <begin position="6"/>
        <end position="137"/>
    </location>
</feature>
<dbReference type="AlphaFoldDB" id="A0A0P9H7F7"/>
<evidence type="ECO:0000313" key="4">
    <source>
        <dbReference type="EMBL" id="KPV49777.1"/>
    </source>
</evidence>
<dbReference type="SUPFAM" id="SSF118196">
    <property type="entry name" value="YaeB-like"/>
    <property type="match status" value="1"/>
</dbReference>
<comment type="similarity">
    <text evidence="2">Belongs to the tRNA methyltransferase O family.</text>
</comment>
<sequence length="160" mass="17652">MNPISYTPIGTVRSPFVALAGMPIQTFAAQGIAATIELDPVFAPGLRDIEGFSHLLVISHLHQMQGYALEVTPFMDTQPHGIFATRSPRRPNPIGLSIVRLLRVEGATLHIEEIDLVDGTPVLDIKPYVPQLDDRATEQTGWFAANVHKVHTVRADDRIR</sequence>
<evidence type="ECO:0000313" key="5">
    <source>
        <dbReference type="Proteomes" id="UP000050509"/>
    </source>
</evidence>
<dbReference type="NCBIfam" id="TIGR00104">
    <property type="entry name" value="tRNA_TsaA"/>
    <property type="match status" value="1"/>
</dbReference>
<dbReference type="PATRIC" id="fig|186479.3.peg.2881"/>
<reference evidence="4 5" key="1">
    <citation type="submission" date="2015-09" db="EMBL/GenBank/DDBJ databases">
        <title>Draft genome sequence of Kouleothrix aurantiaca JCM 19913.</title>
        <authorList>
            <person name="Hemp J."/>
        </authorList>
    </citation>
    <scope>NUCLEOTIDE SEQUENCE [LARGE SCALE GENOMIC DNA]</scope>
    <source>
        <strain evidence="4 5">COM-B</strain>
    </source>
</reference>
<evidence type="ECO:0000256" key="2">
    <source>
        <dbReference type="ARBA" id="ARBA00033753"/>
    </source>
</evidence>
<protein>
    <submittedName>
        <fullName evidence="4">S-adenosyl-L-methionine-binding protein</fullName>
    </submittedName>
</protein>
<keyword evidence="5" id="KW-1185">Reference proteome</keyword>
<dbReference type="EMBL" id="LJCR01001755">
    <property type="protein sequence ID" value="KPV49777.1"/>
    <property type="molecule type" value="Genomic_DNA"/>
</dbReference>
<dbReference type="Proteomes" id="UP000050509">
    <property type="component" value="Unassembled WGS sequence"/>
</dbReference>
<dbReference type="PANTHER" id="PTHR12818:SF0">
    <property type="entry name" value="TRNA (ADENINE(37)-N6)-METHYLTRANSFERASE"/>
    <property type="match status" value="1"/>
</dbReference>
<gene>
    <name evidence="4" type="ORF">SE17_30685</name>
</gene>
<name>A0A0P9H7F7_9CHLR</name>
<dbReference type="InterPro" id="IPR023370">
    <property type="entry name" value="TrmO-like_N"/>
</dbReference>
<proteinExistence type="inferred from homology"/>
<evidence type="ECO:0000259" key="3">
    <source>
        <dbReference type="PROSITE" id="PS51668"/>
    </source>
</evidence>
<organism evidence="4 5">
    <name type="scientific">Kouleothrix aurantiaca</name>
    <dbReference type="NCBI Taxonomy" id="186479"/>
    <lineage>
        <taxon>Bacteria</taxon>
        <taxon>Bacillati</taxon>
        <taxon>Chloroflexota</taxon>
        <taxon>Chloroflexia</taxon>
        <taxon>Chloroflexales</taxon>
        <taxon>Roseiflexineae</taxon>
        <taxon>Roseiflexaceae</taxon>
        <taxon>Kouleothrix</taxon>
    </lineage>
</organism>
<comment type="caution">
    <text evidence="4">The sequence shown here is derived from an EMBL/GenBank/DDBJ whole genome shotgun (WGS) entry which is preliminary data.</text>
</comment>
<dbReference type="InterPro" id="IPR036413">
    <property type="entry name" value="YaeB-like_sf"/>
</dbReference>
<dbReference type="InterPro" id="IPR040372">
    <property type="entry name" value="YaeB-like"/>
</dbReference>
<dbReference type="PROSITE" id="PS51668">
    <property type="entry name" value="TSAA_2"/>
    <property type="match status" value="1"/>
</dbReference>
<keyword evidence="1" id="KW-0949">S-adenosyl-L-methionine</keyword>
<dbReference type="CDD" id="cd09281">
    <property type="entry name" value="UPF0066"/>
    <property type="match status" value="1"/>
</dbReference>
<dbReference type="Gene3D" id="2.40.30.70">
    <property type="entry name" value="YaeB-like"/>
    <property type="match status" value="1"/>
</dbReference>
<dbReference type="PANTHER" id="PTHR12818">
    <property type="entry name" value="TRNA (ADENINE(37)-N6)-METHYLTRANSFERASE"/>
    <property type="match status" value="1"/>
</dbReference>